<feature type="compositionally biased region" description="Basic and acidic residues" evidence="1">
    <location>
        <begin position="132"/>
        <end position="143"/>
    </location>
</feature>
<evidence type="ECO:0000313" key="3">
    <source>
        <dbReference type="Proteomes" id="UP000629619"/>
    </source>
</evidence>
<dbReference type="AlphaFoldDB" id="A0A919NDZ8"/>
<dbReference type="EMBL" id="BOMW01000071">
    <property type="protein sequence ID" value="GIF08990.1"/>
    <property type="molecule type" value="Genomic_DNA"/>
</dbReference>
<dbReference type="Proteomes" id="UP000629619">
    <property type="component" value="Unassembled WGS sequence"/>
</dbReference>
<feature type="region of interest" description="Disordered" evidence="1">
    <location>
        <begin position="1"/>
        <end position="55"/>
    </location>
</feature>
<evidence type="ECO:0000313" key="2">
    <source>
        <dbReference type="EMBL" id="GIF08990.1"/>
    </source>
</evidence>
<comment type="caution">
    <text evidence="2">The sequence shown here is derived from an EMBL/GenBank/DDBJ whole genome shotgun (WGS) entry which is preliminary data.</text>
</comment>
<feature type="compositionally biased region" description="Basic and acidic residues" evidence="1">
    <location>
        <begin position="43"/>
        <end position="52"/>
    </location>
</feature>
<proteinExistence type="predicted"/>
<sequence length="200" mass="21654">MTTPTRRGAAGMPRPTWESIPFGPCRPHLPQITRDLPRPTVTTRDESTKSEPEPINLSLNTVSQYFDDATTGGTLWNPATRVAQLFFRRTEALVPVANPPVRSRGSAQRRVSGRPSGVRRVRRRSGGAASRVESHDLQGDARRLPAAGGGDGRTQLAALTAPIERSAETISLNVDAFDPAADQRNLIRLAAAAERSMPTL</sequence>
<name>A0A919NDZ8_9ACTN</name>
<evidence type="ECO:0000256" key="1">
    <source>
        <dbReference type="SAM" id="MobiDB-lite"/>
    </source>
</evidence>
<feature type="region of interest" description="Disordered" evidence="1">
    <location>
        <begin position="98"/>
        <end position="153"/>
    </location>
</feature>
<accession>A0A919NDZ8</accession>
<protein>
    <submittedName>
        <fullName evidence="2">Uncharacterized protein</fullName>
    </submittedName>
</protein>
<reference evidence="2" key="1">
    <citation type="submission" date="2021-01" db="EMBL/GenBank/DDBJ databases">
        <title>Whole genome shotgun sequence of Actinoplanes siamensis NBRC 109076.</title>
        <authorList>
            <person name="Komaki H."/>
            <person name="Tamura T."/>
        </authorList>
    </citation>
    <scope>NUCLEOTIDE SEQUENCE</scope>
    <source>
        <strain evidence="2">NBRC 109076</strain>
    </source>
</reference>
<keyword evidence="3" id="KW-1185">Reference proteome</keyword>
<gene>
    <name evidence="2" type="ORF">Asi03nite_65280</name>
</gene>
<organism evidence="2 3">
    <name type="scientific">Actinoplanes siamensis</name>
    <dbReference type="NCBI Taxonomy" id="1223317"/>
    <lineage>
        <taxon>Bacteria</taxon>
        <taxon>Bacillati</taxon>
        <taxon>Actinomycetota</taxon>
        <taxon>Actinomycetes</taxon>
        <taxon>Micromonosporales</taxon>
        <taxon>Micromonosporaceae</taxon>
        <taxon>Actinoplanes</taxon>
    </lineage>
</organism>